<dbReference type="GO" id="GO:0003677">
    <property type="term" value="F:DNA binding"/>
    <property type="evidence" value="ECO:0007669"/>
    <property type="project" value="UniProtKB-KW"/>
</dbReference>
<dbReference type="AlphaFoldDB" id="A0A396IPK8"/>
<evidence type="ECO:0000259" key="6">
    <source>
        <dbReference type="Pfam" id="PF25512"/>
    </source>
</evidence>
<evidence type="ECO:0000256" key="2">
    <source>
        <dbReference type="ARBA" id="ARBA00022723"/>
    </source>
</evidence>
<feature type="domain" description="AtC3H23-like CCCH zinc finger" evidence="6">
    <location>
        <begin position="180"/>
        <end position="213"/>
    </location>
</feature>
<evidence type="ECO:0000256" key="1">
    <source>
        <dbReference type="ARBA" id="ARBA00004202"/>
    </source>
</evidence>
<evidence type="ECO:0000313" key="8">
    <source>
        <dbReference type="Proteomes" id="UP000265566"/>
    </source>
</evidence>
<dbReference type="GO" id="GO:0005886">
    <property type="term" value="C:plasma membrane"/>
    <property type="evidence" value="ECO:0007669"/>
    <property type="project" value="UniProtKB-SubCell"/>
</dbReference>
<dbReference type="Proteomes" id="UP000265566">
    <property type="component" value="Chromosome 3"/>
</dbReference>
<comment type="subcellular location">
    <subcellularLocation>
        <location evidence="1">Cell membrane</location>
        <topology evidence="1">Peripheral membrane protein</topology>
    </subcellularLocation>
</comment>
<reference evidence="8" key="1">
    <citation type="journal article" date="2018" name="Nat. Plants">
        <title>Whole-genome landscape of Medicago truncatula symbiotic genes.</title>
        <authorList>
            <person name="Pecrix Y."/>
            <person name="Staton S.E."/>
            <person name="Sallet E."/>
            <person name="Lelandais-Briere C."/>
            <person name="Moreau S."/>
            <person name="Carrere S."/>
            <person name="Blein T."/>
            <person name="Jardinaud M.F."/>
            <person name="Latrasse D."/>
            <person name="Zouine M."/>
            <person name="Zahm M."/>
            <person name="Kreplak J."/>
            <person name="Mayjonade B."/>
            <person name="Satge C."/>
            <person name="Perez M."/>
            <person name="Cauet S."/>
            <person name="Marande W."/>
            <person name="Chantry-Darmon C."/>
            <person name="Lopez-Roques C."/>
            <person name="Bouchez O."/>
            <person name="Berard A."/>
            <person name="Debelle F."/>
            <person name="Munos S."/>
            <person name="Bendahmane A."/>
            <person name="Berges H."/>
            <person name="Niebel A."/>
            <person name="Buitink J."/>
            <person name="Frugier F."/>
            <person name="Benhamed M."/>
            <person name="Crespi M."/>
            <person name="Gouzy J."/>
            <person name="Gamas P."/>
        </authorList>
    </citation>
    <scope>NUCLEOTIDE SEQUENCE [LARGE SCALE GENOMIC DNA]</scope>
    <source>
        <strain evidence="8">cv. Jemalong A17</strain>
    </source>
</reference>
<evidence type="ECO:0000256" key="4">
    <source>
        <dbReference type="ARBA" id="ARBA00022833"/>
    </source>
</evidence>
<dbReference type="SUPFAM" id="SSF48403">
    <property type="entry name" value="Ankyrin repeat"/>
    <property type="match status" value="1"/>
</dbReference>
<dbReference type="InterPro" id="IPR045234">
    <property type="entry name" value="Unkempt-like"/>
</dbReference>
<dbReference type="PANTHER" id="PTHR14493:SF87">
    <property type="entry name" value="ZINC FINGER CCCH DOMAIN-CONTAINING PROTEIN 66"/>
    <property type="match status" value="1"/>
</dbReference>
<dbReference type="Gene3D" id="1.25.40.20">
    <property type="entry name" value="Ankyrin repeat-containing domain"/>
    <property type="match status" value="1"/>
</dbReference>
<dbReference type="InterPro" id="IPR036770">
    <property type="entry name" value="Ankyrin_rpt-contain_sf"/>
</dbReference>
<dbReference type="GO" id="GO:0008270">
    <property type="term" value="F:zinc ion binding"/>
    <property type="evidence" value="ECO:0007669"/>
    <property type="project" value="UniProtKB-KW"/>
</dbReference>
<comment type="caution">
    <text evidence="7">The sequence shown here is derived from an EMBL/GenBank/DDBJ whole genome shotgun (WGS) entry which is preliminary data.</text>
</comment>
<keyword evidence="4" id="KW-0862">Zinc</keyword>
<keyword evidence="5" id="KW-0238">DNA-binding</keyword>
<gene>
    <name evidence="7" type="ORF">MtrunA17_Chr3g0105131</name>
</gene>
<dbReference type="PANTHER" id="PTHR14493">
    <property type="entry name" value="UNKEMPT FAMILY MEMBER"/>
    <property type="match status" value="1"/>
</dbReference>
<dbReference type="Gramene" id="rna15875">
    <property type="protein sequence ID" value="RHN67666.1"/>
    <property type="gene ID" value="gene15875"/>
</dbReference>
<sequence length="509" mass="56786">MCNSANGKPCQISLIRENEYGTQELHHKISALLEFSAKDVDEVGLWYGRKIGSKEMSYEERTPLMIAALFGSKGVLSYILGTGRVNVSRPCGSDRGTALHFSVTGCSAASAEIIKLLVDASADGSVVDENDNWCNDLIVSVRFPNVEQQQDVCTPRTEKKDYPIDPSIPGIKNEIYSTDEFRMFAFKGKPCLRAYPHDWTKCHFVHPGENARRRDLRKYHYTWDACEYAHGICECWLHPGQYRTRHCKDETCCTRSVCIFAHKPEELRPLYDFTGSAFPSPTSYSNSPSSSLIDSFTLSSPSSLIQSASRPPLTPSATTLLVAGTMWKTRIQLHVAVPTLQMPISRFNTALNARNDVEFLELKNHLSLQSPSNRLAGVNPTNLENFFGSVLHSPTSMQVHQNANQQLWGYPSNLSNSNVSGSPQFRVDAFSKRSHSFIECNSRVSFNSLIPTSVAMEPSTFSGWGSLDGKLDWSICGYELNKMRKSYSFGFRNRSSTSTAASNIDVIQM</sequence>
<dbReference type="Pfam" id="PF25512">
    <property type="entry name" value="zf-CCCH_AtC3H23"/>
    <property type="match status" value="1"/>
</dbReference>
<dbReference type="InterPro" id="IPR057444">
    <property type="entry name" value="Znf-CCCH_AtC3H23-like"/>
</dbReference>
<accession>A0A396IPK8</accession>
<evidence type="ECO:0000256" key="5">
    <source>
        <dbReference type="ARBA" id="ARBA00023125"/>
    </source>
</evidence>
<keyword evidence="3" id="KW-0863">Zinc-finger</keyword>
<proteinExistence type="predicted"/>
<dbReference type="EMBL" id="PSQE01000003">
    <property type="protein sequence ID" value="RHN67666.1"/>
    <property type="molecule type" value="Genomic_DNA"/>
</dbReference>
<evidence type="ECO:0000313" key="7">
    <source>
        <dbReference type="EMBL" id="RHN67666.1"/>
    </source>
</evidence>
<evidence type="ECO:0000256" key="3">
    <source>
        <dbReference type="ARBA" id="ARBA00022771"/>
    </source>
</evidence>
<protein>
    <submittedName>
        <fullName evidence="7">Putative ankyrin repeat-containing domain-containing protein</fullName>
    </submittedName>
</protein>
<organism evidence="7 8">
    <name type="scientific">Medicago truncatula</name>
    <name type="common">Barrel medic</name>
    <name type="synonym">Medicago tribuloides</name>
    <dbReference type="NCBI Taxonomy" id="3880"/>
    <lineage>
        <taxon>Eukaryota</taxon>
        <taxon>Viridiplantae</taxon>
        <taxon>Streptophyta</taxon>
        <taxon>Embryophyta</taxon>
        <taxon>Tracheophyta</taxon>
        <taxon>Spermatophyta</taxon>
        <taxon>Magnoliopsida</taxon>
        <taxon>eudicotyledons</taxon>
        <taxon>Gunneridae</taxon>
        <taxon>Pentapetalae</taxon>
        <taxon>rosids</taxon>
        <taxon>fabids</taxon>
        <taxon>Fabales</taxon>
        <taxon>Fabaceae</taxon>
        <taxon>Papilionoideae</taxon>
        <taxon>50 kb inversion clade</taxon>
        <taxon>NPAAA clade</taxon>
        <taxon>Hologalegina</taxon>
        <taxon>IRL clade</taxon>
        <taxon>Trifolieae</taxon>
        <taxon>Medicago</taxon>
    </lineage>
</organism>
<keyword evidence="2" id="KW-0479">Metal-binding</keyword>
<name>A0A396IPK8_MEDTR</name>